<reference evidence="3 4" key="1">
    <citation type="journal article" date="2009" name="Nature">
        <title>The Sorghum bicolor genome and the diversification of grasses.</title>
        <authorList>
            <person name="Paterson A.H."/>
            <person name="Bowers J.E."/>
            <person name="Bruggmann R."/>
            <person name="Dubchak I."/>
            <person name="Grimwood J."/>
            <person name="Gundlach H."/>
            <person name="Haberer G."/>
            <person name="Hellsten U."/>
            <person name="Mitros T."/>
            <person name="Poliakov A."/>
            <person name="Schmutz J."/>
            <person name="Spannagl M."/>
            <person name="Tang H."/>
            <person name="Wang X."/>
            <person name="Wicker T."/>
            <person name="Bharti A.K."/>
            <person name="Chapman J."/>
            <person name="Feltus F.A."/>
            <person name="Gowik U."/>
            <person name="Grigoriev I.V."/>
            <person name="Lyons E."/>
            <person name="Maher C.A."/>
            <person name="Martis M."/>
            <person name="Narechania A."/>
            <person name="Otillar R.P."/>
            <person name="Penning B.W."/>
            <person name="Salamov A.A."/>
            <person name="Wang Y."/>
            <person name="Zhang L."/>
            <person name="Carpita N.C."/>
            <person name="Freeling M."/>
            <person name="Gingle A.R."/>
            <person name="Hash C.T."/>
            <person name="Keller B."/>
            <person name="Klein P."/>
            <person name="Kresovich S."/>
            <person name="McCann M.C."/>
            <person name="Ming R."/>
            <person name="Peterson D.G."/>
            <person name="Mehboob-ur-Rahman"/>
            <person name="Ware D."/>
            <person name="Westhoff P."/>
            <person name="Mayer K.F."/>
            <person name="Messing J."/>
            <person name="Rokhsar D.S."/>
        </authorList>
    </citation>
    <scope>NUCLEOTIDE SEQUENCE [LARGE SCALE GENOMIC DNA]</scope>
    <source>
        <strain evidence="4">cv. BTx623</strain>
    </source>
</reference>
<dbReference type="InterPro" id="IPR047202">
    <property type="entry name" value="Lipocalin_Blc-like_dom"/>
</dbReference>
<proteinExistence type="predicted"/>
<dbReference type="InterPro" id="IPR012674">
    <property type="entry name" value="Calycin"/>
</dbReference>
<dbReference type="FunFam" id="2.40.128.20:FF:000009">
    <property type="entry name" value="Temperature-induced lipocalin"/>
    <property type="match status" value="1"/>
</dbReference>
<feature type="region of interest" description="Disordered" evidence="1">
    <location>
        <begin position="1"/>
        <end position="27"/>
    </location>
</feature>
<feature type="region of interest" description="Disordered" evidence="1">
    <location>
        <begin position="230"/>
        <end position="252"/>
    </location>
</feature>
<dbReference type="GO" id="GO:0000302">
    <property type="term" value="P:response to reactive oxygen species"/>
    <property type="evidence" value="ECO:0000318"/>
    <property type="project" value="GO_Central"/>
</dbReference>
<dbReference type="PANTHER" id="PTHR10612">
    <property type="entry name" value="APOLIPOPROTEIN D"/>
    <property type="match status" value="1"/>
</dbReference>
<evidence type="ECO:0000313" key="4">
    <source>
        <dbReference type="Proteomes" id="UP000000768"/>
    </source>
</evidence>
<evidence type="ECO:0000256" key="1">
    <source>
        <dbReference type="SAM" id="MobiDB-lite"/>
    </source>
</evidence>
<feature type="compositionally biased region" description="Low complexity" evidence="1">
    <location>
        <begin position="1"/>
        <end position="14"/>
    </location>
</feature>
<dbReference type="EMBL" id="CM000766">
    <property type="protein sequence ID" value="OQU80533.1"/>
    <property type="molecule type" value="Genomic_DNA"/>
</dbReference>
<sequence>METTTATRTEQNNTLRERIAHNPPRLPQPVCLPSIPCLSRTDPPHAFASGIRHTSSSFLSPPPVKPHATAHRRRAMAAAAMRVVRDLDLERYAGRWYEIACFPSTFQPKTGTNTRATYTLNPDDGTVKVLNETWTDGGGRRGHIEGTAWRADPASDEAKLKVRFYVPPFLPVFPVTGDYWVLHVDADYQYALVGQPSRKYLWILCRQPQMDESVYNELVERAKEEGYDVSKLRKTAHPDPPPESEQSPGDRGVWWIKSIFGK</sequence>
<dbReference type="InParanoid" id="A0A1Z5R9S8"/>
<dbReference type="InterPro" id="IPR000566">
    <property type="entry name" value="Lipocln_cytosolic_FA-bd_dom"/>
</dbReference>
<evidence type="ECO:0000259" key="2">
    <source>
        <dbReference type="Pfam" id="PF08212"/>
    </source>
</evidence>
<name>A0A1Z5R9S8_SORBI</name>
<dbReference type="ExpressionAtlas" id="A0A1Z5R9S8">
    <property type="expression patterns" value="baseline and differential"/>
</dbReference>
<dbReference type="CDD" id="cd19438">
    <property type="entry name" value="lipocalin_Blc-like"/>
    <property type="match status" value="1"/>
</dbReference>
<dbReference type="eggNOG" id="KOG4824">
    <property type="taxonomic scope" value="Eukaryota"/>
</dbReference>
<evidence type="ECO:0000313" key="3">
    <source>
        <dbReference type="EMBL" id="OQU80533.1"/>
    </source>
</evidence>
<feature type="region of interest" description="Disordered" evidence="1">
    <location>
        <begin position="46"/>
        <end position="70"/>
    </location>
</feature>
<organism evidence="3 4">
    <name type="scientific">Sorghum bicolor</name>
    <name type="common">Sorghum</name>
    <name type="synonym">Sorghum vulgare</name>
    <dbReference type="NCBI Taxonomy" id="4558"/>
    <lineage>
        <taxon>Eukaryota</taxon>
        <taxon>Viridiplantae</taxon>
        <taxon>Streptophyta</taxon>
        <taxon>Embryophyta</taxon>
        <taxon>Tracheophyta</taxon>
        <taxon>Spermatophyta</taxon>
        <taxon>Magnoliopsida</taxon>
        <taxon>Liliopsida</taxon>
        <taxon>Poales</taxon>
        <taxon>Poaceae</taxon>
        <taxon>PACMAD clade</taxon>
        <taxon>Panicoideae</taxon>
        <taxon>Andropogonodae</taxon>
        <taxon>Andropogoneae</taxon>
        <taxon>Sorghinae</taxon>
        <taxon>Sorghum</taxon>
    </lineage>
</organism>
<dbReference type="OMA" id="HKYLGRW"/>
<dbReference type="PANTHER" id="PTHR10612:SF34">
    <property type="entry name" value="APOLIPOPROTEIN D"/>
    <property type="match status" value="1"/>
</dbReference>
<dbReference type="Proteomes" id="UP000000768">
    <property type="component" value="Chromosome 7"/>
</dbReference>
<dbReference type="InterPro" id="IPR022272">
    <property type="entry name" value="Lipocalin_CS"/>
</dbReference>
<dbReference type="Gramene" id="OQU80533">
    <property type="protein sequence ID" value="OQU80533"/>
    <property type="gene ID" value="SORBI_3007G140200"/>
</dbReference>
<gene>
    <name evidence="3" type="ORF">SORBI_3007G140200</name>
</gene>
<protein>
    <recommendedName>
        <fullName evidence="2">Lipocalin/cytosolic fatty-acid binding domain-containing protein</fullName>
    </recommendedName>
</protein>
<dbReference type="PROSITE" id="PS00213">
    <property type="entry name" value="LIPOCALIN"/>
    <property type="match status" value="1"/>
</dbReference>
<dbReference type="GO" id="GO:0005737">
    <property type="term" value="C:cytoplasm"/>
    <property type="evidence" value="ECO:0000318"/>
    <property type="project" value="GO_Central"/>
</dbReference>
<dbReference type="SUPFAM" id="SSF50814">
    <property type="entry name" value="Lipocalins"/>
    <property type="match status" value="1"/>
</dbReference>
<dbReference type="Gene3D" id="2.40.128.20">
    <property type="match status" value="1"/>
</dbReference>
<dbReference type="FunCoup" id="A0A1Z5R9S8">
    <property type="interactions" value="21"/>
</dbReference>
<accession>A0A1Z5R9S8</accession>
<keyword evidence="4" id="KW-1185">Reference proteome</keyword>
<dbReference type="AlphaFoldDB" id="A0A1Z5R9S8"/>
<reference evidence="4" key="2">
    <citation type="journal article" date="2018" name="Plant J.">
        <title>The Sorghum bicolor reference genome: improved assembly, gene annotations, a transcriptome atlas, and signatures of genome organization.</title>
        <authorList>
            <person name="McCormick R.F."/>
            <person name="Truong S.K."/>
            <person name="Sreedasyam A."/>
            <person name="Jenkins J."/>
            <person name="Shu S."/>
            <person name="Sims D."/>
            <person name="Kennedy M."/>
            <person name="Amirebrahimi M."/>
            <person name="Weers B.D."/>
            <person name="McKinley B."/>
            <person name="Mattison A."/>
            <person name="Morishige D.T."/>
            <person name="Grimwood J."/>
            <person name="Schmutz J."/>
            <person name="Mullet J.E."/>
        </authorList>
    </citation>
    <scope>NUCLEOTIDE SEQUENCE [LARGE SCALE GENOMIC DNA]</scope>
    <source>
        <strain evidence="4">cv. BTx623</strain>
    </source>
</reference>
<feature type="domain" description="Lipocalin/cytosolic fatty-acid binding" evidence="2">
    <location>
        <begin position="87"/>
        <end position="236"/>
    </location>
</feature>
<dbReference type="GO" id="GO:0006629">
    <property type="term" value="P:lipid metabolic process"/>
    <property type="evidence" value="ECO:0000318"/>
    <property type="project" value="GO_Central"/>
</dbReference>
<dbReference type="Pfam" id="PF08212">
    <property type="entry name" value="Lipocalin_2"/>
    <property type="match status" value="1"/>
</dbReference>